<evidence type="ECO:0000313" key="2">
    <source>
        <dbReference type="Proteomes" id="UP001143856"/>
    </source>
</evidence>
<protein>
    <submittedName>
        <fullName evidence="1">Uncharacterized protein</fullName>
    </submittedName>
</protein>
<gene>
    <name evidence="1" type="ORF">NUW58_g3849</name>
</gene>
<dbReference type="Proteomes" id="UP001143856">
    <property type="component" value="Unassembled WGS sequence"/>
</dbReference>
<dbReference type="EMBL" id="JAPDGR010000618">
    <property type="protein sequence ID" value="KAJ2988676.1"/>
    <property type="molecule type" value="Genomic_DNA"/>
</dbReference>
<comment type="caution">
    <text evidence="1">The sequence shown here is derived from an EMBL/GenBank/DDBJ whole genome shotgun (WGS) entry which is preliminary data.</text>
</comment>
<accession>A0ACC1PAC2</accession>
<proteinExistence type="predicted"/>
<reference evidence="1" key="1">
    <citation type="submission" date="2022-10" db="EMBL/GenBank/DDBJ databases">
        <title>Genome Sequence of Xylaria curta.</title>
        <authorList>
            <person name="Buettner E."/>
        </authorList>
    </citation>
    <scope>NUCLEOTIDE SEQUENCE</scope>
    <source>
        <strain evidence="1">Babe10</strain>
    </source>
</reference>
<name>A0ACC1PAC2_9PEZI</name>
<sequence length="817" mass="91702">MIFGPPSSASAAPTSMKKKFRASFDSINFFKGLPPNMRPQDDDHHRLSEQLEYEPLGLNPRSNDTTDSTIDGILAQYDARTSSLKAEYENTREYLAQADLFVSQPPRESLPELPATGIRPFSDVRESEYDSPVPESSITDSQYLLDAEAQAHELEKARRALVPLPLNIVQSRSSMEIPRDVPSDIRDNVDALIPRYGATWNQSSLARPEIRTYRNPMERDISRRLRHLSGDAGYSAGTSYDSDIDDDASFRRAGPQGKIFEPSSLPTARNGKKPIRQIKVVIGRESETDKNNQSHNDAQAEVQHERRDVFSEDGDWVTEATSEVGFGFCNDVVTGRPLTGGLKRAGSSLADYSDDGNEGTVDRFGSCERILQYQTGVELYSDVQRSKESKFSALLPRRYNAFPESTNHRWESTAQQGPAQFRPQVLRRNTNLYRDGGVGRQGATRRLVFDFDQNAPPKYEFRDSVSEYEPAGASTKANCGTHQYDTQGSLPSPVSEIGEDNRNSISSSYLDQSIELNGDRISPNTSRKRKTYATIHRSRDMKFSIYAADRRRQLQELNKREFAAGSSYYDPPSISSVRSKFNFELLPLDLAQQKNKIQRDSGETNETESAAARLKRKKSAPSIERPPKAFFTGRDLSVDFSPPAWQSRKLNPQASPDTPTPLGYPNEVSPRMNGKYWKKNSLGSPNTVSSFGTPSIMGRVLDCQSVRRLAPARRRHYHGPRWGLVAPDDYVSDRADGIRRFFFCLLAVLSILPFVGVLALSGAFSEAFKWATQGEVDRLTARQRRFIKWMLFVECVVYSGTVVAVVIYFVLKSKAQS</sequence>
<organism evidence="1 2">
    <name type="scientific">Xylaria curta</name>
    <dbReference type="NCBI Taxonomy" id="42375"/>
    <lineage>
        <taxon>Eukaryota</taxon>
        <taxon>Fungi</taxon>
        <taxon>Dikarya</taxon>
        <taxon>Ascomycota</taxon>
        <taxon>Pezizomycotina</taxon>
        <taxon>Sordariomycetes</taxon>
        <taxon>Xylariomycetidae</taxon>
        <taxon>Xylariales</taxon>
        <taxon>Xylariaceae</taxon>
        <taxon>Xylaria</taxon>
    </lineage>
</organism>
<keyword evidence="2" id="KW-1185">Reference proteome</keyword>
<evidence type="ECO:0000313" key="1">
    <source>
        <dbReference type="EMBL" id="KAJ2988676.1"/>
    </source>
</evidence>